<dbReference type="OrthoDB" id="32625at2"/>
<evidence type="ECO:0000313" key="7">
    <source>
        <dbReference type="EMBL" id="QCI99220.1"/>
    </source>
</evidence>
<comment type="function">
    <text evidence="5">Toxic component of a toxin-antitoxin (TA) system. An RNase.</text>
</comment>
<dbReference type="InterPro" id="IPR002716">
    <property type="entry name" value="PIN_dom"/>
</dbReference>
<dbReference type="HAMAP" id="MF_00265">
    <property type="entry name" value="VapC_Nob1"/>
    <property type="match status" value="1"/>
</dbReference>
<keyword evidence="5" id="KW-0800">Toxin</keyword>
<keyword evidence="1 5" id="KW-1277">Toxin-antitoxin system</keyword>
<dbReference type="Proteomes" id="UP000826513">
    <property type="component" value="Chromosome 2"/>
</dbReference>
<keyword evidence="11" id="KW-1185">Reference proteome</keyword>
<evidence type="ECO:0000256" key="5">
    <source>
        <dbReference type="HAMAP-Rule" id="MF_00265"/>
    </source>
</evidence>
<gene>
    <name evidence="5" type="primary">vapC</name>
    <name evidence="7" type="ORF">CFBP5473_14380</name>
    <name evidence="8" type="ORF">J5285_15085</name>
    <name evidence="9" type="ORF">J5285_15130</name>
</gene>
<feature type="domain" description="PIN" evidence="6">
    <location>
        <begin position="3"/>
        <end position="141"/>
    </location>
</feature>
<evidence type="ECO:0000259" key="6">
    <source>
        <dbReference type="Pfam" id="PF01850"/>
    </source>
</evidence>
<sequence length="147" mass="16082">MLLIDASVIVAILSEEDDATFLIDRLDQDGGPFYVSPVVRVEATLSLTLRLAEATGKDKPATPDMMDAARRMVDQFAADLDCKDAMISADVGNKALDAALQFGKIMNHPAKLNMGDCFAYACAKAYRTKIAYKGDDFVHTDIGWQHH</sequence>
<feature type="binding site" evidence="5">
    <location>
        <position position="116"/>
    </location>
    <ligand>
        <name>Mg(2+)</name>
        <dbReference type="ChEBI" id="CHEBI:18420"/>
    </ligand>
</feature>
<keyword evidence="3 5" id="KW-0479">Metal-binding</keyword>
<protein>
    <recommendedName>
        <fullName evidence="5">Ribonuclease VapC</fullName>
        <shortName evidence="5">RNase VapC</shortName>
        <ecNumber evidence="5">3.1.-.-</ecNumber>
    </recommendedName>
    <alternativeName>
        <fullName evidence="5">Toxin VapC</fullName>
    </alternativeName>
</protein>
<evidence type="ECO:0000313" key="11">
    <source>
        <dbReference type="Proteomes" id="UP000826513"/>
    </source>
</evidence>
<reference evidence="7 10" key="1">
    <citation type="submission" date="2019-04" db="EMBL/GenBank/DDBJ databases">
        <title>Complete genome sequence of Agrobacterium larrymoorei CFBP5473.</title>
        <authorList>
            <person name="Haryono M."/>
            <person name="Chou L."/>
            <person name="Lin Y.-C."/>
            <person name="Lai E.-M."/>
            <person name="Kuo C.-H."/>
        </authorList>
    </citation>
    <scope>NUCLEOTIDE SEQUENCE [LARGE SCALE GENOMIC DNA]</scope>
    <source>
        <strain evidence="7 10">CFBP5473</strain>
    </source>
</reference>
<dbReference type="GO" id="GO:0090729">
    <property type="term" value="F:toxin activity"/>
    <property type="evidence" value="ECO:0007669"/>
    <property type="project" value="UniProtKB-KW"/>
</dbReference>
<evidence type="ECO:0000256" key="2">
    <source>
        <dbReference type="ARBA" id="ARBA00022722"/>
    </source>
</evidence>
<dbReference type="InterPro" id="IPR022907">
    <property type="entry name" value="VapC_family"/>
</dbReference>
<keyword evidence="5" id="KW-0460">Magnesium</keyword>
<dbReference type="GO" id="GO:0004540">
    <property type="term" value="F:RNA nuclease activity"/>
    <property type="evidence" value="ECO:0007669"/>
    <property type="project" value="InterPro"/>
</dbReference>
<dbReference type="EMBL" id="CP072168">
    <property type="protein sequence ID" value="QYA08756.1"/>
    <property type="molecule type" value="Genomic_DNA"/>
</dbReference>
<dbReference type="RefSeq" id="WP_027677294.1">
    <property type="nucleotide sequence ID" value="NZ_CP039692.1"/>
</dbReference>
<evidence type="ECO:0000256" key="4">
    <source>
        <dbReference type="ARBA" id="ARBA00022801"/>
    </source>
</evidence>
<dbReference type="AlphaFoldDB" id="A0A4D7E336"/>
<dbReference type="Gene3D" id="3.40.50.1010">
    <property type="entry name" value="5'-nuclease"/>
    <property type="match status" value="1"/>
</dbReference>
<proteinExistence type="inferred from homology"/>
<keyword evidence="2 5" id="KW-0540">Nuclease</keyword>
<dbReference type="EMBL" id="CP072168">
    <property type="protein sequence ID" value="QYA08747.1"/>
    <property type="molecule type" value="Genomic_DNA"/>
</dbReference>
<dbReference type="InterPro" id="IPR029060">
    <property type="entry name" value="PIN-like_dom_sf"/>
</dbReference>
<dbReference type="GO" id="GO:0000287">
    <property type="term" value="F:magnesium ion binding"/>
    <property type="evidence" value="ECO:0007669"/>
    <property type="project" value="UniProtKB-UniRule"/>
</dbReference>
<comment type="similarity">
    <text evidence="5">Belongs to the PINc/VapC protein family.</text>
</comment>
<comment type="cofactor">
    <cofactor evidence="5">
        <name>Mg(2+)</name>
        <dbReference type="ChEBI" id="CHEBI:18420"/>
    </cofactor>
</comment>
<evidence type="ECO:0000256" key="3">
    <source>
        <dbReference type="ARBA" id="ARBA00022723"/>
    </source>
</evidence>
<dbReference type="EMBL" id="CP039692">
    <property type="protein sequence ID" value="QCI99220.1"/>
    <property type="molecule type" value="Genomic_DNA"/>
</dbReference>
<dbReference type="CDD" id="cd09871">
    <property type="entry name" value="PIN_MtVapC28-VapC30-like"/>
    <property type="match status" value="1"/>
</dbReference>
<dbReference type="GO" id="GO:0016787">
    <property type="term" value="F:hydrolase activity"/>
    <property type="evidence" value="ECO:0007669"/>
    <property type="project" value="UniProtKB-KW"/>
</dbReference>
<reference evidence="8 11" key="2">
    <citation type="submission" date="2021-03" db="EMBL/GenBank/DDBJ databases">
        <title>Rapid diversification of plasmids in a genus of pathogenic and nitrogen fixing bacteria.</title>
        <authorList>
            <person name="Weisberg A.J."/>
            <person name="Miller M."/>
            <person name="Ream W."/>
            <person name="Grunwald N.J."/>
            <person name="Chang J.H."/>
        </authorList>
    </citation>
    <scope>NUCLEOTIDE SEQUENCE [LARGE SCALE GENOMIC DNA]</scope>
    <source>
        <strain evidence="8 11">AF3.44</strain>
    </source>
</reference>
<evidence type="ECO:0000313" key="10">
    <source>
        <dbReference type="Proteomes" id="UP000298545"/>
    </source>
</evidence>
<dbReference type="Pfam" id="PF01850">
    <property type="entry name" value="PIN"/>
    <property type="match status" value="1"/>
</dbReference>
<name>A0A4D7E336_9HYPH</name>
<dbReference type="Proteomes" id="UP000298545">
    <property type="component" value="Chromosome linear"/>
</dbReference>
<dbReference type="EC" id="3.1.-.-" evidence="5"/>
<organism evidence="7 10">
    <name type="scientific">Agrobacterium larrymoorei</name>
    <dbReference type="NCBI Taxonomy" id="160699"/>
    <lineage>
        <taxon>Bacteria</taxon>
        <taxon>Pseudomonadati</taxon>
        <taxon>Pseudomonadota</taxon>
        <taxon>Alphaproteobacteria</taxon>
        <taxon>Hyphomicrobiales</taxon>
        <taxon>Rhizobiaceae</taxon>
        <taxon>Rhizobium/Agrobacterium group</taxon>
        <taxon>Agrobacterium</taxon>
    </lineage>
</organism>
<dbReference type="KEGG" id="alf:CFBP5473_14380"/>
<evidence type="ECO:0000313" key="8">
    <source>
        <dbReference type="EMBL" id="QYA08747.1"/>
    </source>
</evidence>
<feature type="binding site" evidence="5">
    <location>
        <position position="5"/>
    </location>
    <ligand>
        <name>Mg(2+)</name>
        <dbReference type="ChEBI" id="CHEBI:18420"/>
    </ligand>
</feature>
<accession>A0A4D7E336</accession>
<evidence type="ECO:0000313" key="9">
    <source>
        <dbReference type="EMBL" id="QYA08756.1"/>
    </source>
</evidence>
<evidence type="ECO:0000256" key="1">
    <source>
        <dbReference type="ARBA" id="ARBA00022649"/>
    </source>
</evidence>
<keyword evidence="4 5" id="KW-0378">Hydrolase</keyword>
<dbReference type="STRING" id="1367849.GCA_000518585_04837"/>
<dbReference type="SUPFAM" id="SSF88723">
    <property type="entry name" value="PIN domain-like"/>
    <property type="match status" value="1"/>
</dbReference>